<name>A0A2V1HMM5_9MICO</name>
<dbReference type="RefSeq" id="WP_116756185.1">
    <property type="nucleotide sequence ID" value="NZ_JBHUEX010000001.1"/>
</dbReference>
<evidence type="ECO:0000256" key="2">
    <source>
        <dbReference type="ARBA" id="ARBA00038128"/>
    </source>
</evidence>
<evidence type="ECO:0000313" key="5">
    <source>
        <dbReference type="Proteomes" id="UP000244893"/>
    </source>
</evidence>
<dbReference type="PRINTS" id="PR00412">
    <property type="entry name" value="EPOXHYDRLASE"/>
</dbReference>
<evidence type="ECO:0000259" key="3">
    <source>
        <dbReference type="Pfam" id="PF00561"/>
    </source>
</evidence>
<accession>A0A2V1HMM5</accession>
<dbReference type="GO" id="GO:0016787">
    <property type="term" value="F:hydrolase activity"/>
    <property type="evidence" value="ECO:0007669"/>
    <property type="project" value="UniProtKB-KW"/>
</dbReference>
<dbReference type="InterPro" id="IPR029058">
    <property type="entry name" value="AB_hydrolase_fold"/>
</dbReference>
<feature type="domain" description="AB hydrolase-1" evidence="3">
    <location>
        <begin position="27"/>
        <end position="262"/>
    </location>
</feature>
<organism evidence="4 5">
    <name type="scientific">Amnibacterium flavum</name>
    <dbReference type="NCBI Taxonomy" id="2173173"/>
    <lineage>
        <taxon>Bacteria</taxon>
        <taxon>Bacillati</taxon>
        <taxon>Actinomycetota</taxon>
        <taxon>Actinomycetes</taxon>
        <taxon>Micrococcales</taxon>
        <taxon>Microbacteriaceae</taxon>
        <taxon>Amnibacterium</taxon>
    </lineage>
</organism>
<keyword evidence="4" id="KW-0378">Hydrolase</keyword>
<dbReference type="Gene3D" id="3.40.50.1820">
    <property type="entry name" value="alpha/beta hydrolase"/>
    <property type="match status" value="1"/>
</dbReference>
<dbReference type="PANTHER" id="PTHR43433">
    <property type="entry name" value="HYDROLASE, ALPHA/BETA FOLD FAMILY PROTEIN"/>
    <property type="match status" value="1"/>
</dbReference>
<dbReference type="InterPro" id="IPR000639">
    <property type="entry name" value="Epox_hydrolase-like"/>
</dbReference>
<dbReference type="GO" id="GO:0004601">
    <property type="term" value="F:peroxidase activity"/>
    <property type="evidence" value="ECO:0007669"/>
    <property type="project" value="UniProtKB-KW"/>
</dbReference>
<dbReference type="FunFam" id="3.40.50.1820:FF:000205">
    <property type="entry name" value="Non-haem bromoperoxidase BPO-A2"/>
    <property type="match status" value="1"/>
</dbReference>
<evidence type="ECO:0000313" key="4">
    <source>
        <dbReference type="EMBL" id="PVZ93671.1"/>
    </source>
</evidence>
<reference evidence="4 5" key="1">
    <citation type="submission" date="2018-05" db="EMBL/GenBank/DDBJ databases">
        <title>Amnibacterium sp. M8JJ-5, whole genome shotgun sequence.</title>
        <authorList>
            <person name="Tuo L."/>
        </authorList>
    </citation>
    <scope>NUCLEOTIDE SEQUENCE [LARGE SCALE GENOMIC DNA]</scope>
    <source>
        <strain evidence="4 5">M8JJ-5</strain>
    </source>
</reference>
<sequence length="278" mass="29569">MTEITAHHGLFKDTNLHVDDTGGSGRPVVLIHGWPLSGEAFKDAVPALVTAGYRAITYDRRGFGRSDKPLTGYGYDTLADDLAAVIDGLALTDVTLVGFSMGGGEVARYLAKHGSELIHSVVFASAVPPYLLTTPGNPDGPLSAGQAAQMAAGLTANREKFFDDFVTQFFSADDKVVVTEEQRQEALALTELASKEAALATMTSFGSTDFREDLEKVTVPTLVLHGDSDATVPFEGSGARTHAAIPNSELYLVAGGPHGVNVSHSHEWNRVLIQFLAR</sequence>
<dbReference type="InterPro" id="IPR000073">
    <property type="entry name" value="AB_hydrolase_1"/>
</dbReference>
<keyword evidence="1" id="KW-0575">Peroxidase</keyword>
<dbReference type="SUPFAM" id="SSF53474">
    <property type="entry name" value="alpha/beta-Hydrolases"/>
    <property type="match status" value="1"/>
</dbReference>
<comment type="caution">
    <text evidence="4">The sequence shown here is derived from an EMBL/GenBank/DDBJ whole genome shotgun (WGS) entry which is preliminary data.</text>
</comment>
<dbReference type="PANTHER" id="PTHR43433:SF4">
    <property type="entry name" value="NON-HEME CHLOROPEROXIDASE-RELATED"/>
    <property type="match status" value="1"/>
</dbReference>
<dbReference type="OrthoDB" id="9785847at2"/>
<dbReference type="PRINTS" id="PR00111">
    <property type="entry name" value="ABHYDROLASE"/>
</dbReference>
<dbReference type="InterPro" id="IPR050471">
    <property type="entry name" value="AB_hydrolase"/>
</dbReference>
<dbReference type="Proteomes" id="UP000244893">
    <property type="component" value="Unassembled WGS sequence"/>
</dbReference>
<dbReference type="Pfam" id="PF00561">
    <property type="entry name" value="Abhydrolase_1"/>
    <property type="match status" value="1"/>
</dbReference>
<keyword evidence="5" id="KW-1185">Reference proteome</keyword>
<protein>
    <submittedName>
        <fullName evidence="4">Alpha/beta hydrolase</fullName>
    </submittedName>
</protein>
<comment type="similarity">
    <text evidence="2">Belongs to the AB hydrolase superfamily. Bacterial non-heme haloperoxidase / perhydrolase family.</text>
</comment>
<dbReference type="EMBL" id="QEOP01000002">
    <property type="protein sequence ID" value="PVZ93671.1"/>
    <property type="molecule type" value="Genomic_DNA"/>
</dbReference>
<keyword evidence="1" id="KW-0560">Oxidoreductase</keyword>
<gene>
    <name evidence="4" type="ORF">DDQ50_07640</name>
</gene>
<dbReference type="AlphaFoldDB" id="A0A2V1HMM5"/>
<evidence type="ECO:0000256" key="1">
    <source>
        <dbReference type="ARBA" id="ARBA00022559"/>
    </source>
</evidence>
<proteinExistence type="inferred from homology"/>